<dbReference type="Gramene" id="OE9A003536T3">
    <property type="protein sequence ID" value="OE9A003536C3"/>
    <property type="gene ID" value="OE9A003536"/>
</dbReference>
<organism evidence="2 3">
    <name type="scientific">Olea europaea subsp. europaea</name>
    <dbReference type="NCBI Taxonomy" id="158383"/>
    <lineage>
        <taxon>Eukaryota</taxon>
        <taxon>Viridiplantae</taxon>
        <taxon>Streptophyta</taxon>
        <taxon>Embryophyta</taxon>
        <taxon>Tracheophyta</taxon>
        <taxon>Spermatophyta</taxon>
        <taxon>Magnoliopsida</taxon>
        <taxon>eudicotyledons</taxon>
        <taxon>Gunneridae</taxon>
        <taxon>Pentapetalae</taxon>
        <taxon>asterids</taxon>
        <taxon>lamiids</taxon>
        <taxon>Lamiales</taxon>
        <taxon>Oleaceae</taxon>
        <taxon>Oleeae</taxon>
        <taxon>Olea</taxon>
    </lineage>
</organism>
<protein>
    <submittedName>
        <fullName evidence="2">Uncharacterized protein</fullName>
    </submittedName>
</protein>
<comment type="caution">
    <text evidence="2">The sequence shown here is derived from an EMBL/GenBank/DDBJ whole genome shotgun (WGS) entry which is preliminary data.</text>
</comment>
<feature type="region of interest" description="Disordered" evidence="1">
    <location>
        <begin position="68"/>
        <end position="98"/>
    </location>
</feature>
<gene>
    <name evidence="2" type="ORF">OLEA9_A003536</name>
</gene>
<dbReference type="InterPro" id="IPR040378">
    <property type="entry name" value="BASL"/>
</dbReference>
<evidence type="ECO:0000313" key="3">
    <source>
        <dbReference type="Proteomes" id="UP000594638"/>
    </source>
</evidence>
<dbReference type="AlphaFoldDB" id="A0A8S0VMA3"/>
<reference evidence="2 3" key="1">
    <citation type="submission" date="2019-12" db="EMBL/GenBank/DDBJ databases">
        <authorList>
            <person name="Alioto T."/>
            <person name="Alioto T."/>
            <person name="Gomez Garrido J."/>
        </authorList>
    </citation>
    <scope>NUCLEOTIDE SEQUENCE [LARGE SCALE GENOMIC DNA]</scope>
</reference>
<feature type="region of interest" description="Disordered" evidence="1">
    <location>
        <begin position="427"/>
        <end position="458"/>
    </location>
</feature>
<dbReference type="OrthoDB" id="1911032at2759"/>
<dbReference type="Proteomes" id="UP000594638">
    <property type="component" value="Unassembled WGS sequence"/>
</dbReference>
<accession>A0A8S0VMA3</accession>
<dbReference type="Gramene" id="OE9A003536T1">
    <property type="protein sequence ID" value="OE9A003536C1"/>
    <property type="gene ID" value="OE9A003536"/>
</dbReference>
<feature type="compositionally biased region" description="Polar residues" evidence="1">
    <location>
        <begin position="434"/>
        <end position="450"/>
    </location>
</feature>
<sequence length="566" mass="62852">MKENQNTTLYHSSSFRREMDSLEFTAKDLYQLNGHGRERGPLEFEVKTGNEPWDNEFVDAFAKDNEYGNLNFPEKEDWDEIPSDRERDADPLDSDTENNGKLGKILEFELTVIVERFAHDHDNDPRDSYMPCIAASDLFESGTNLCTDKDTTDRELPELEVFYKEVNYNIVKDICVDDGMPKEDKVLSKSIKDHCKTAKEGIDMEMLILDGLKSFSLENNEDDANNHCGTKNSYEKSHLPIGPIAASEISLDKDSVGECDVEDSMHFSEPNDGAYAKIERDVPEAESFVDRKLPVLNFGTCSSLRSFLNSLSSDGNEIAQSPNQIPSEDAISSSHAALLTNTELNKNSVQAANLLCNSKVDCGDITFNFNSPKPVAAGSTDGCAENVDAQSVKSEDECHLEFINSVKHLEASAAKCTGNKFDSNGNVHEHSIDLQDTNSTSPDGQVQSASIKDKNAQNVHDEAIQTHDVFKDEVVECGSFPVVNQVRCDEGESSFSDAGLITFSGPISYSGSLSLRSDTGAASARSFAFPVLQSEWNISPVRMEKADRRHFRRRRSWRSGLLCCKF</sequence>
<dbReference type="EMBL" id="CACTIH010009441">
    <property type="protein sequence ID" value="CAA3031368.1"/>
    <property type="molecule type" value="Genomic_DNA"/>
</dbReference>
<evidence type="ECO:0000256" key="1">
    <source>
        <dbReference type="SAM" id="MobiDB-lite"/>
    </source>
</evidence>
<evidence type="ECO:0000313" key="2">
    <source>
        <dbReference type="EMBL" id="CAA3031368.1"/>
    </source>
</evidence>
<name>A0A8S0VMA3_OLEEU</name>
<keyword evidence="3" id="KW-1185">Reference proteome</keyword>
<proteinExistence type="predicted"/>
<dbReference type="GO" id="GO:0009786">
    <property type="term" value="P:regulation of asymmetric cell division"/>
    <property type="evidence" value="ECO:0007669"/>
    <property type="project" value="InterPro"/>
</dbReference>
<dbReference type="PANTHER" id="PTHR33914">
    <property type="entry name" value="18S PRE-RIBOSOMAL ASSEMBLY PROTEIN GAR2-LIKE PROTEIN"/>
    <property type="match status" value="1"/>
</dbReference>
<dbReference type="PANTHER" id="PTHR33914:SF2">
    <property type="entry name" value="OS02G0582100 PROTEIN"/>
    <property type="match status" value="1"/>
</dbReference>